<evidence type="ECO:0000313" key="3">
    <source>
        <dbReference type="Proteomes" id="UP000182126"/>
    </source>
</evidence>
<dbReference type="AlphaFoldDB" id="A0A1H1QWB1"/>
<dbReference type="eggNOG" id="COG0518">
    <property type="taxonomic scope" value="Bacteria"/>
</dbReference>
<organism evidence="2 3">
    <name type="scientific">Microbacterium paraoxydans</name>
    <dbReference type="NCBI Taxonomy" id="199592"/>
    <lineage>
        <taxon>Bacteria</taxon>
        <taxon>Bacillati</taxon>
        <taxon>Actinomycetota</taxon>
        <taxon>Actinomycetes</taxon>
        <taxon>Micrococcales</taxon>
        <taxon>Microbacteriaceae</taxon>
        <taxon>Microbacterium</taxon>
    </lineage>
</organism>
<evidence type="ECO:0000313" key="2">
    <source>
        <dbReference type="EMBL" id="SDS27179.1"/>
    </source>
</evidence>
<gene>
    <name evidence="2" type="ORF">SAMN04489809_1481</name>
</gene>
<sequence length="237" mass="25364">MSASRTPRTALAVRHVPFEDLGILAPLLTERGYETTLLDAGIDELDADAVDGADLLIVLGGPIGVYDDDRYPFLRSSKTAVAARLDSGGATLGVCLGAQLLAESLGAEVRPTGAVEIGFGPLALTPEGRESVLAPLDGEPVLHWHGDEFTIPAGAQSLAHTPGFPHQAFAVGRTLGLQFHLEADHRAIERWLIGHAHELHHHGIDPRSIREQARTLGPRLETLATRVLTDWLDAVEV</sequence>
<dbReference type="InterPro" id="IPR017926">
    <property type="entry name" value="GATASE"/>
</dbReference>
<name>A0A1H1QWB1_9MICO</name>
<dbReference type="Proteomes" id="UP000182126">
    <property type="component" value="Chromosome I"/>
</dbReference>
<dbReference type="EMBL" id="LT629770">
    <property type="protein sequence ID" value="SDS27179.1"/>
    <property type="molecule type" value="Genomic_DNA"/>
</dbReference>
<dbReference type="SUPFAM" id="SSF52317">
    <property type="entry name" value="Class I glutamine amidotransferase-like"/>
    <property type="match status" value="1"/>
</dbReference>
<protein>
    <submittedName>
        <fullName evidence="2">GMP synthase (Glutamine-hydrolysing)</fullName>
    </submittedName>
</protein>
<dbReference type="Gene3D" id="3.40.50.880">
    <property type="match status" value="1"/>
</dbReference>
<dbReference type="InterPro" id="IPR044992">
    <property type="entry name" value="ChyE-like"/>
</dbReference>
<dbReference type="PANTHER" id="PTHR42695">
    <property type="entry name" value="GLUTAMINE AMIDOTRANSFERASE YLR126C-RELATED"/>
    <property type="match status" value="1"/>
</dbReference>
<dbReference type="GO" id="GO:0005829">
    <property type="term" value="C:cytosol"/>
    <property type="evidence" value="ECO:0007669"/>
    <property type="project" value="TreeGrafter"/>
</dbReference>
<dbReference type="PANTHER" id="PTHR42695:SF5">
    <property type="entry name" value="GLUTAMINE AMIDOTRANSFERASE YLR126C-RELATED"/>
    <property type="match status" value="1"/>
</dbReference>
<dbReference type="NCBIfam" id="NF005458">
    <property type="entry name" value="PRK07053.1"/>
    <property type="match status" value="1"/>
</dbReference>
<proteinExistence type="predicted"/>
<dbReference type="InterPro" id="IPR029062">
    <property type="entry name" value="Class_I_gatase-like"/>
</dbReference>
<dbReference type="CDD" id="cd01741">
    <property type="entry name" value="GATase1_1"/>
    <property type="match status" value="1"/>
</dbReference>
<dbReference type="GeneID" id="36300827"/>
<evidence type="ECO:0000259" key="1">
    <source>
        <dbReference type="Pfam" id="PF00117"/>
    </source>
</evidence>
<reference evidence="2 3" key="1">
    <citation type="submission" date="2016-10" db="EMBL/GenBank/DDBJ databases">
        <authorList>
            <person name="de Groot N.N."/>
        </authorList>
    </citation>
    <scope>NUCLEOTIDE SEQUENCE [LARGE SCALE GENOMIC DNA]</scope>
    <source>
        <strain evidence="2 3">DSM 15019</strain>
    </source>
</reference>
<dbReference type="Pfam" id="PF00117">
    <property type="entry name" value="GATase"/>
    <property type="match status" value="1"/>
</dbReference>
<feature type="domain" description="Glutamine amidotransferase" evidence="1">
    <location>
        <begin position="28"/>
        <end position="187"/>
    </location>
</feature>
<dbReference type="RefSeq" id="WP_060922970.1">
    <property type="nucleotide sequence ID" value="NZ_LT629770.1"/>
</dbReference>
<dbReference type="PROSITE" id="PS51273">
    <property type="entry name" value="GATASE_TYPE_1"/>
    <property type="match status" value="1"/>
</dbReference>
<accession>A0A1H1QWB1</accession>